<evidence type="ECO:0000256" key="1">
    <source>
        <dbReference type="SAM" id="MobiDB-lite"/>
    </source>
</evidence>
<feature type="transmembrane region" description="Helical" evidence="2">
    <location>
        <begin position="294"/>
        <end position="313"/>
    </location>
</feature>
<sequence length="348" mass="36584">MNTWFRLFGAELRRTLIRPLSVGLLLLMALGATVQALSVQDIAHGNLAQVRSGAEHLTPDGCAADAAELPADAGVSPDVFYQDCVSNLPRTAEMYQRIEAGFLDTAAQLAPAQHPLGAVGAAFGWLATAPGLLAALLLAAHFTAGEWSRGTAVPLLLHEQRLWRLLSAKAAVVLAWFLATAGAMSLSLWLLAVLHTRRSAPLLGHVSDSEVWAFASQRIGAGSLVIVVASFAAVGLAAALRSPLRTVLVGVLVLGVLTLPLTAWLPGAVVADALGLQGHLNVWDHLWSAPSDSAVPAAARALPWLMALAAAIGHGWRVRPRSLVWPTRGQRPTFRSRSAGPPAPGGHR</sequence>
<reference evidence="3 4" key="1">
    <citation type="submission" date="2020-03" db="EMBL/GenBank/DDBJ databases">
        <title>Draft genome of Streptomyces sp. ventii, isolated from the Axial Seamount in the Pacific Ocean, and resequencing of the two type strains Streptomyces lonarensis strain NCL 716 and Streptomyces bohaiensis strain 11A07.</title>
        <authorList>
            <person name="Loughran R.M."/>
            <person name="Pfannmuller K.M."/>
            <person name="Wasson B.J."/>
            <person name="Deadmond M.C."/>
            <person name="Paddock B.E."/>
            <person name="Koyack M.J."/>
            <person name="Gallegos D.A."/>
            <person name="Mitchell E.A."/>
            <person name="Ushijima B."/>
            <person name="Saw J.H."/>
            <person name="Mcphail K.L."/>
            <person name="Videau P."/>
        </authorList>
    </citation>
    <scope>NUCLEOTIDE SEQUENCE [LARGE SCALE GENOMIC DNA]</scope>
    <source>
        <strain evidence="3 4">NCL716</strain>
    </source>
</reference>
<evidence type="ECO:0000313" key="3">
    <source>
        <dbReference type="EMBL" id="NJQ05819.1"/>
    </source>
</evidence>
<keyword evidence="2" id="KW-1133">Transmembrane helix</keyword>
<feature type="transmembrane region" description="Helical" evidence="2">
    <location>
        <begin position="247"/>
        <end position="274"/>
    </location>
</feature>
<accession>A0A7X6HZ30</accession>
<name>A0A7X6HZ30_9ACTN</name>
<gene>
    <name evidence="3" type="ORF">HCN56_09570</name>
</gene>
<keyword evidence="2" id="KW-0812">Transmembrane</keyword>
<keyword evidence="2" id="KW-0472">Membrane</keyword>
<dbReference type="EMBL" id="JAAVJD010000052">
    <property type="protein sequence ID" value="NJQ05819.1"/>
    <property type="molecule type" value="Genomic_DNA"/>
</dbReference>
<evidence type="ECO:0000256" key="2">
    <source>
        <dbReference type="SAM" id="Phobius"/>
    </source>
</evidence>
<comment type="caution">
    <text evidence="3">The sequence shown here is derived from an EMBL/GenBank/DDBJ whole genome shotgun (WGS) entry which is preliminary data.</text>
</comment>
<feature type="region of interest" description="Disordered" evidence="1">
    <location>
        <begin position="328"/>
        <end position="348"/>
    </location>
</feature>
<dbReference type="RefSeq" id="WP_167969100.1">
    <property type="nucleotide sequence ID" value="NZ_BHZG01000188.1"/>
</dbReference>
<feature type="transmembrane region" description="Helical" evidence="2">
    <location>
        <begin position="165"/>
        <end position="192"/>
    </location>
</feature>
<evidence type="ECO:0000313" key="4">
    <source>
        <dbReference type="Proteomes" id="UP000578686"/>
    </source>
</evidence>
<organism evidence="3 4">
    <name type="scientific">Streptomyces lonarensis</name>
    <dbReference type="NCBI Taxonomy" id="700599"/>
    <lineage>
        <taxon>Bacteria</taxon>
        <taxon>Bacillati</taxon>
        <taxon>Actinomycetota</taxon>
        <taxon>Actinomycetes</taxon>
        <taxon>Kitasatosporales</taxon>
        <taxon>Streptomycetaceae</taxon>
        <taxon>Streptomyces</taxon>
    </lineage>
</organism>
<proteinExistence type="predicted"/>
<feature type="transmembrane region" description="Helical" evidence="2">
    <location>
        <begin position="219"/>
        <end position="240"/>
    </location>
</feature>
<keyword evidence="4" id="KW-1185">Reference proteome</keyword>
<dbReference type="AlphaFoldDB" id="A0A7X6HZ30"/>
<protein>
    <submittedName>
        <fullName evidence="3">Uncharacterized protein</fullName>
    </submittedName>
</protein>
<dbReference type="Proteomes" id="UP000578686">
    <property type="component" value="Unassembled WGS sequence"/>
</dbReference>
<feature type="transmembrane region" description="Helical" evidence="2">
    <location>
        <begin position="122"/>
        <end position="144"/>
    </location>
</feature>